<dbReference type="EMBL" id="LWDL01000027">
    <property type="protein sequence ID" value="OQW50086.1"/>
    <property type="molecule type" value="Genomic_DNA"/>
</dbReference>
<dbReference type="AlphaFoldDB" id="A0A1W9HRP6"/>
<sequence>MRRLILLRHAKSALVKAGQSDFDRPLNQRGLAVTPKMGDYMQKSGLLPDYALISSSRRTRDTWQHLQTSWPETRHGFDGRLYEASLTTLTGIVRAMPTQIATLLVIAHNPGLHELATSLQRQDNSKIARLLREKFPTAALCVLDFSAEEWSDVWPQSGFLERFETPRHLGFGLSES</sequence>
<proteinExistence type="predicted"/>
<dbReference type="STRING" id="1827387.A4S15_01275"/>
<dbReference type="Gene3D" id="3.40.50.1240">
    <property type="entry name" value="Phosphoglycerate mutase-like"/>
    <property type="match status" value="1"/>
</dbReference>
<dbReference type="InterPro" id="IPR029033">
    <property type="entry name" value="His_PPase_superfam"/>
</dbReference>
<evidence type="ECO:0000313" key="2">
    <source>
        <dbReference type="Proteomes" id="UP000192872"/>
    </source>
</evidence>
<dbReference type="Proteomes" id="UP000192872">
    <property type="component" value="Unassembled WGS sequence"/>
</dbReference>
<dbReference type="SUPFAM" id="SSF53254">
    <property type="entry name" value="Phosphoglycerate mutase-like"/>
    <property type="match status" value="1"/>
</dbReference>
<dbReference type="Pfam" id="PF00300">
    <property type="entry name" value="His_Phos_1"/>
    <property type="match status" value="1"/>
</dbReference>
<organism evidence="1 2">
    <name type="scientific">Candidatus Raskinella chloraquaticus</name>
    <dbReference type="NCBI Taxonomy" id="1951219"/>
    <lineage>
        <taxon>Bacteria</taxon>
        <taxon>Pseudomonadati</taxon>
        <taxon>Pseudomonadota</taxon>
        <taxon>Alphaproteobacteria</taxon>
        <taxon>Hyphomicrobiales</taxon>
        <taxon>Phreatobacteraceae</taxon>
        <taxon>Candidatus Raskinella</taxon>
    </lineage>
</organism>
<dbReference type="InterPro" id="IPR013078">
    <property type="entry name" value="His_Pase_superF_clade-1"/>
</dbReference>
<dbReference type="PANTHER" id="PTHR47623:SF1">
    <property type="entry name" value="OS09G0287300 PROTEIN"/>
    <property type="match status" value="1"/>
</dbReference>
<accession>A0A1W9HRP6</accession>
<comment type="caution">
    <text evidence="1">The sequence shown here is derived from an EMBL/GenBank/DDBJ whole genome shotgun (WGS) entry which is preliminary data.</text>
</comment>
<protein>
    <recommendedName>
        <fullName evidence="3">Phosphoglycerate mutase</fullName>
    </recommendedName>
</protein>
<dbReference type="PANTHER" id="PTHR47623">
    <property type="entry name" value="OS09G0287300 PROTEIN"/>
    <property type="match status" value="1"/>
</dbReference>
<name>A0A1W9HRP6_9HYPH</name>
<evidence type="ECO:0008006" key="3">
    <source>
        <dbReference type="Google" id="ProtNLM"/>
    </source>
</evidence>
<dbReference type="CDD" id="cd07067">
    <property type="entry name" value="HP_PGM_like"/>
    <property type="match status" value="1"/>
</dbReference>
<reference evidence="1 2" key="1">
    <citation type="journal article" date="2017" name="Water Res.">
        <title>Comammox in drinking water systems.</title>
        <authorList>
            <person name="Wang Y."/>
            <person name="Ma L."/>
            <person name="Mao Y."/>
            <person name="Jiang X."/>
            <person name="Xia Y."/>
            <person name="Yu K."/>
            <person name="Li B."/>
            <person name="Zhang T."/>
        </authorList>
    </citation>
    <scope>NUCLEOTIDE SEQUENCE [LARGE SCALE GENOMIC DNA]</scope>
    <source>
        <strain evidence="1">SG_bin8</strain>
    </source>
</reference>
<dbReference type="RefSeq" id="WP_376802924.1">
    <property type="nucleotide sequence ID" value="NZ_DBNB01000006.1"/>
</dbReference>
<evidence type="ECO:0000313" key="1">
    <source>
        <dbReference type="EMBL" id="OQW50086.1"/>
    </source>
</evidence>
<gene>
    <name evidence="1" type="ORF">A4S15_01275</name>
</gene>